<proteinExistence type="inferred from homology"/>
<gene>
    <name evidence="8" type="ORF">HOLleu_23505</name>
</gene>
<dbReference type="OrthoDB" id="6114058at2759"/>
<dbReference type="GO" id="GO:0042246">
    <property type="term" value="P:tissue regeneration"/>
    <property type="evidence" value="ECO:0007669"/>
    <property type="project" value="InterPro"/>
</dbReference>
<sequence length="93" mass="9951">MNISLLSANACQLKLVLKAGPESDFYQMLLYMITSSIALQIIVGLILVSKYMVEVDGLTEGEKATALRLNSLATSLVTLITALNVIVSTFIGS</sequence>
<evidence type="ECO:0000313" key="9">
    <source>
        <dbReference type="Proteomes" id="UP001152320"/>
    </source>
</evidence>
<keyword evidence="9" id="KW-1185">Reference proteome</keyword>
<dbReference type="GO" id="GO:0016020">
    <property type="term" value="C:membrane"/>
    <property type="evidence" value="ECO:0007669"/>
    <property type="project" value="UniProtKB-SubCell"/>
</dbReference>
<dbReference type="Pfam" id="PF04923">
    <property type="entry name" value="Ninjurin"/>
    <property type="match status" value="1"/>
</dbReference>
<feature type="transmembrane region" description="Helical" evidence="7">
    <location>
        <begin position="28"/>
        <end position="48"/>
    </location>
</feature>
<comment type="subcellular location">
    <subcellularLocation>
        <location evidence="1">Membrane</location>
        <topology evidence="1">Multi-pass membrane protein</topology>
    </subcellularLocation>
</comment>
<accession>A0A9Q1BV45</accession>
<organism evidence="8 9">
    <name type="scientific">Holothuria leucospilota</name>
    <name type="common">Black long sea cucumber</name>
    <name type="synonym">Mertensiothuria leucospilota</name>
    <dbReference type="NCBI Taxonomy" id="206669"/>
    <lineage>
        <taxon>Eukaryota</taxon>
        <taxon>Metazoa</taxon>
        <taxon>Echinodermata</taxon>
        <taxon>Eleutherozoa</taxon>
        <taxon>Echinozoa</taxon>
        <taxon>Holothuroidea</taxon>
        <taxon>Aspidochirotacea</taxon>
        <taxon>Aspidochirotida</taxon>
        <taxon>Holothuriidae</taxon>
        <taxon>Holothuria</taxon>
    </lineage>
</organism>
<protein>
    <submittedName>
        <fullName evidence="8">Ninjurin-1</fullName>
    </submittedName>
</protein>
<dbReference type="InterPro" id="IPR007007">
    <property type="entry name" value="Ninjurin"/>
</dbReference>
<feature type="transmembrane region" description="Helical" evidence="7">
    <location>
        <begin position="69"/>
        <end position="91"/>
    </location>
</feature>
<evidence type="ECO:0000256" key="5">
    <source>
        <dbReference type="ARBA" id="ARBA00022989"/>
    </source>
</evidence>
<reference evidence="8" key="1">
    <citation type="submission" date="2021-10" db="EMBL/GenBank/DDBJ databases">
        <title>Tropical sea cucumber genome reveals ecological adaptation and Cuvierian tubules defense mechanism.</title>
        <authorList>
            <person name="Chen T."/>
        </authorList>
    </citation>
    <scope>NUCLEOTIDE SEQUENCE</scope>
    <source>
        <strain evidence="8">Nanhai2018</strain>
        <tissue evidence="8">Muscle</tissue>
    </source>
</reference>
<keyword evidence="5 7" id="KW-1133">Transmembrane helix</keyword>
<evidence type="ECO:0000256" key="6">
    <source>
        <dbReference type="ARBA" id="ARBA00023136"/>
    </source>
</evidence>
<keyword evidence="4" id="KW-0130">Cell adhesion</keyword>
<evidence type="ECO:0000256" key="1">
    <source>
        <dbReference type="ARBA" id="ARBA00004141"/>
    </source>
</evidence>
<comment type="similarity">
    <text evidence="2">Belongs to the ninjurin family.</text>
</comment>
<evidence type="ECO:0000256" key="3">
    <source>
        <dbReference type="ARBA" id="ARBA00022692"/>
    </source>
</evidence>
<dbReference type="PANTHER" id="PTHR12316">
    <property type="entry name" value="NINJURIN-RELATED"/>
    <property type="match status" value="1"/>
</dbReference>
<dbReference type="AlphaFoldDB" id="A0A9Q1BV45"/>
<dbReference type="GO" id="GO:0007155">
    <property type="term" value="P:cell adhesion"/>
    <property type="evidence" value="ECO:0007669"/>
    <property type="project" value="UniProtKB-KW"/>
</dbReference>
<evidence type="ECO:0000313" key="8">
    <source>
        <dbReference type="EMBL" id="KAJ8033310.1"/>
    </source>
</evidence>
<keyword evidence="3 7" id="KW-0812">Transmembrane</keyword>
<dbReference type="EMBL" id="JAIZAY010000011">
    <property type="protein sequence ID" value="KAJ8033310.1"/>
    <property type="molecule type" value="Genomic_DNA"/>
</dbReference>
<evidence type="ECO:0000256" key="2">
    <source>
        <dbReference type="ARBA" id="ARBA00008141"/>
    </source>
</evidence>
<dbReference type="Proteomes" id="UP001152320">
    <property type="component" value="Chromosome 11"/>
</dbReference>
<comment type="caution">
    <text evidence="8">The sequence shown here is derived from an EMBL/GenBank/DDBJ whole genome shotgun (WGS) entry which is preliminary data.</text>
</comment>
<name>A0A9Q1BV45_HOLLE</name>
<evidence type="ECO:0000256" key="4">
    <source>
        <dbReference type="ARBA" id="ARBA00022889"/>
    </source>
</evidence>
<evidence type="ECO:0000256" key="7">
    <source>
        <dbReference type="SAM" id="Phobius"/>
    </source>
</evidence>
<keyword evidence="6 7" id="KW-0472">Membrane</keyword>
<dbReference type="PANTHER" id="PTHR12316:SF28">
    <property type="entry name" value="NINJURIN-2-LIKE"/>
    <property type="match status" value="1"/>
</dbReference>